<dbReference type="AlphaFoldDB" id="Q984G6"/>
<evidence type="ECO:0000313" key="2">
    <source>
        <dbReference type="Proteomes" id="UP000000552"/>
    </source>
</evidence>
<dbReference type="HOGENOM" id="CLU_136785_0_0_5"/>
<dbReference type="Proteomes" id="UP000000552">
    <property type="component" value="Chromosome"/>
</dbReference>
<reference evidence="1 2" key="1">
    <citation type="journal article" date="2000" name="DNA Res.">
        <title>Complete genome structure of the nitrogen-fixing symbiotic bacterium Mesorhizobium loti.</title>
        <authorList>
            <person name="Kaneko T."/>
            <person name="Nakamura Y."/>
            <person name="Sato S."/>
            <person name="Asamizu E."/>
            <person name="Kato T."/>
            <person name="Sasamoto S."/>
            <person name="Watanabe A."/>
            <person name="Idesawa K."/>
            <person name="Ishikawa A."/>
            <person name="Kawashima K."/>
            <person name="Kimura T."/>
            <person name="Kishida Y."/>
            <person name="Kiyokawa C."/>
            <person name="Kohara M."/>
            <person name="Matsumoto M."/>
            <person name="Matsuno A."/>
            <person name="Mochizuki Y."/>
            <person name="Nakayama S."/>
            <person name="Nakazaki N."/>
            <person name="Shimpo S."/>
            <person name="Sugimoto M."/>
            <person name="Takeuchi C."/>
            <person name="Yamada M."/>
            <person name="Tabata S."/>
        </authorList>
    </citation>
    <scope>NUCLEOTIDE SEQUENCE [LARGE SCALE GENOMIC DNA]</scope>
    <source>
        <strain evidence="2">LMG 29417 / CECT 9101 / MAFF 303099</strain>
    </source>
</reference>
<accession>Q984G6</accession>
<dbReference type="EMBL" id="BA000012">
    <property type="protein sequence ID" value="BAB53664.1"/>
    <property type="molecule type" value="Genomic_DNA"/>
</dbReference>
<dbReference type="eggNOG" id="ENOG50337S0">
    <property type="taxonomic scope" value="Bacteria"/>
</dbReference>
<gene>
    <name evidence="1" type="ordered locus">mlr8014</name>
</gene>
<proteinExistence type="predicted"/>
<protein>
    <submittedName>
        <fullName evidence="1">Mlr8014 protein</fullName>
    </submittedName>
</protein>
<sequence length="165" mass="17810">MLRRIQDRFRSSVGAVVASFAATVGAWCLTVPIAVEIVFKESAQELVSQLDQLLADEVYAKPQASCYKRTGFLRASLMASTSAMPTLSRDNPGVAVPPDLGDVILVINGADLGDTLYLGYTANYAAFVHYGANGTTPRPWVTMVAQRWVMIVEAKAAEVKTRLGL</sequence>
<dbReference type="KEGG" id="mlo:mlr8014"/>
<organism evidence="1 2">
    <name type="scientific">Mesorhizobium japonicum (strain LMG 29417 / CECT 9101 / MAFF 303099)</name>
    <name type="common">Mesorhizobium loti (strain MAFF 303099)</name>
    <dbReference type="NCBI Taxonomy" id="266835"/>
    <lineage>
        <taxon>Bacteria</taxon>
        <taxon>Pseudomonadati</taxon>
        <taxon>Pseudomonadota</taxon>
        <taxon>Alphaproteobacteria</taxon>
        <taxon>Hyphomicrobiales</taxon>
        <taxon>Phyllobacteriaceae</taxon>
        <taxon>Mesorhizobium</taxon>
    </lineage>
</organism>
<evidence type="ECO:0000313" key="1">
    <source>
        <dbReference type="EMBL" id="BAB53664.1"/>
    </source>
</evidence>
<name>Q984G6_RHILO</name>